<dbReference type="SMART" id="SM00184">
    <property type="entry name" value="RING"/>
    <property type="match status" value="1"/>
</dbReference>
<keyword evidence="13" id="KW-1185">Reference proteome</keyword>
<evidence type="ECO:0000313" key="12">
    <source>
        <dbReference type="EMBL" id="WOL19620.1"/>
    </source>
</evidence>
<dbReference type="SUPFAM" id="SSF57850">
    <property type="entry name" value="RING/U-box"/>
    <property type="match status" value="1"/>
</dbReference>
<dbReference type="InterPro" id="IPR013083">
    <property type="entry name" value="Znf_RING/FYVE/PHD"/>
</dbReference>
<gene>
    <name evidence="12" type="ORF">Cni_G28422</name>
</gene>
<dbReference type="CDD" id="cd23127">
    <property type="entry name" value="RING-HC_BAH1-like"/>
    <property type="match status" value="1"/>
</dbReference>
<keyword evidence="5" id="KW-0479">Metal-binding</keyword>
<evidence type="ECO:0000256" key="4">
    <source>
        <dbReference type="ARBA" id="ARBA00022679"/>
    </source>
</evidence>
<dbReference type="Gene3D" id="3.30.40.10">
    <property type="entry name" value="Zinc/RING finger domain, C3HC4 (zinc finger)"/>
    <property type="match status" value="1"/>
</dbReference>
<evidence type="ECO:0000256" key="3">
    <source>
        <dbReference type="ARBA" id="ARBA00012483"/>
    </source>
</evidence>
<evidence type="ECO:0000259" key="10">
    <source>
        <dbReference type="PROSITE" id="PS50089"/>
    </source>
</evidence>
<dbReference type="EMBL" id="CP136898">
    <property type="protein sequence ID" value="WOL19620.1"/>
    <property type="molecule type" value="Genomic_DNA"/>
</dbReference>
<sequence>MKFGQTFTEYLHGEQEKFLNKCSHVEYKRLKKVLKSCRACRMLNDNNSGSNEQSKESKESPDLCKCSSCALCNQMFFTELTKEASDIAGCFRSRVSRLLNLHVSSGLYRYLWRMWHCFFDDQQVMIQEGRMLLDYVTMNNIAISKILKKYDKIHGSVEGQNFKIEMRNKHIEILQSPWLIELSAFYLNSSGSEFGTPDNVFNGQISCDLNGKQPVMIISLSDHMKYEFSLICAICLDTVFNPYALGCGHLFCKSCACSAASMPLFLGIKEAHEGAKCPVCRAVGVYKDAMHMMELNLLLKNRRKEYWKERLQAERAETVKQTKEYLGSQSITAIGMWSGTRSSGYV</sequence>
<feature type="domain" description="RING-type" evidence="10">
    <location>
        <begin position="232"/>
        <end position="281"/>
    </location>
</feature>
<dbReference type="Pfam" id="PF13445">
    <property type="entry name" value="zf-RING_UBOX"/>
    <property type="match status" value="1"/>
</dbReference>
<evidence type="ECO:0000313" key="13">
    <source>
        <dbReference type="Proteomes" id="UP001327560"/>
    </source>
</evidence>
<keyword evidence="6 9" id="KW-0863">Zinc-finger</keyword>
<proteinExistence type="predicted"/>
<dbReference type="PROSITE" id="PS00518">
    <property type="entry name" value="ZF_RING_1"/>
    <property type="match status" value="1"/>
</dbReference>
<accession>A0AAQ3QT41</accession>
<dbReference type="EC" id="2.3.2.27" evidence="3"/>
<evidence type="ECO:0000256" key="7">
    <source>
        <dbReference type="ARBA" id="ARBA00022786"/>
    </source>
</evidence>
<dbReference type="GO" id="GO:0061630">
    <property type="term" value="F:ubiquitin protein ligase activity"/>
    <property type="evidence" value="ECO:0007669"/>
    <property type="project" value="UniProtKB-EC"/>
</dbReference>
<feature type="domain" description="SPX" evidence="11">
    <location>
        <begin position="1"/>
        <end position="164"/>
    </location>
</feature>
<dbReference type="PROSITE" id="PS51382">
    <property type="entry name" value="SPX"/>
    <property type="match status" value="1"/>
</dbReference>
<dbReference type="InterPro" id="IPR033326">
    <property type="entry name" value="BAH1"/>
</dbReference>
<keyword evidence="8" id="KW-0862">Zinc</keyword>
<dbReference type="Proteomes" id="UP001327560">
    <property type="component" value="Chromosome 9"/>
</dbReference>
<dbReference type="InterPro" id="IPR004331">
    <property type="entry name" value="SPX_dom"/>
</dbReference>
<reference evidence="12 13" key="1">
    <citation type="submission" date="2023-10" db="EMBL/GenBank/DDBJ databases">
        <title>Chromosome-scale genome assembly provides insights into flower coloration mechanisms of Canna indica.</title>
        <authorList>
            <person name="Li C."/>
        </authorList>
    </citation>
    <scope>NUCLEOTIDE SEQUENCE [LARGE SCALE GENOMIC DNA]</scope>
    <source>
        <tissue evidence="12">Flower</tissue>
    </source>
</reference>
<protein>
    <recommendedName>
        <fullName evidence="3">RING-type E3 ubiquitin transferase</fullName>
        <ecNumber evidence="3">2.3.2.27</ecNumber>
    </recommendedName>
</protein>
<comment type="catalytic activity">
    <reaction evidence="1">
        <text>S-ubiquitinyl-[E2 ubiquitin-conjugating enzyme]-L-cysteine + [acceptor protein]-L-lysine = [E2 ubiquitin-conjugating enzyme]-L-cysteine + N(6)-ubiquitinyl-[acceptor protein]-L-lysine.</text>
        <dbReference type="EC" id="2.3.2.27"/>
    </reaction>
</comment>
<evidence type="ECO:0000256" key="1">
    <source>
        <dbReference type="ARBA" id="ARBA00000900"/>
    </source>
</evidence>
<comment type="pathway">
    <text evidence="2">Protein modification; protein ubiquitination.</text>
</comment>
<keyword evidence="7" id="KW-0833">Ubl conjugation pathway</keyword>
<evidence type="ECO:0000256" key="5">
    <source>
        <dbReference type="ARBA" id="ARBA00022723"/>
    </source>
</evidence>
<evidence type="ECO:0000256" key="2">
    <source>
        <dbReference type="ARBA" id="ARBA00004906"/>
    </source>
</evidence>
<name>A0AAQ3QT41_9LILI</name>
<dbReference type="PROSITE" id="PS50089">
    <property type="entry name" value="ZF_RING_2"/>
    <property type="match status" value="1"/>
</dbReference>
<dbReference type="InterPro" id="IPR001841">
    <property type="entry name" value="Znf_RING"/>
</dbReference>
<evidence type="ECO:0000256" key="8">
    <source>
        <dbReference type="ARBA" id="ARBA00022833"/>
    </source>
</evidence>
<evidence type="ECO:0000256" key="6">
    <source>
        <dbReference type="ARBA" id="ARBA00022771"/>
    </source>
</evidence>
<dbReference type="CDD" id="cd14482">
    <property type="entry name" value="SPX_BAH1-like"/>
    <property type="match status" value="1"/>
</dbReference>
<dbReference type="InterPro" id="IPR017907">
    <property type="entry name" value="Znf_RING_CS"/>
</dbReference>
<dbReference type="GO" id="GO:0008270">
    <property type="term" value="F:zinc ion binding"/>
    <property type="evidence" value="ECO:0007669"/>
    <property type="project" value="UniProtKB-KW"/>
</dbReference>
<dbReference type="AlphaFoldDB" id="A0AAQ3QT41"/>
<evidence type="ECO:0000259" key="11">
    <source>
        <dbReference type="PROSITE" id="PS51382"/>
    </source>
</evidence>
<organism evidence="12 13">
    <name type="scientific">Canna indica</name>
    <name type="common">Indian-shot</name>
    <dbReference type="NCBI Taxonomy" id="4628"/>
    <lineage>
        <taxon>Eukaryota</taxon>
        <taxon>Viridiplantae</taxon>
        <taxon>Streptophyta</taxon>
        <taxon>Embryophyta</taxon>
        <taxon>Tracheophyta</taxon>
        <taxon>Spermatophyta</taxon>
        <taxon>Magnoliopsida</taxon>
        <taxon>Liliopsida</taxon>
        <taxon>Zingiberales</taxon>
        <taxon>Cannaceae</taxon>
        <taxon>Canna</taxon>
    </lineage>
</organism>
<dbReference type="PANTHER" id="PTHR46764">
    <property type="entry name" value="E3 UBIQUITIN-PROTEIN LIGASE BAH1"/>
    <property type="match status" value="1"/>
</dbReference>
<dbReference type="InterPro" id="IPR027370">
    <property type="entry name" value="Znf-RING_euk"/>
</dbReference>
<dbReference type="PANTHER" id="PTHR46764:SF2">
    <property type="entry name" value="E3 UBIQUITIN-PROTEIN LIGASE BAH1-LIKE-RELATED"/>
    <property type="match status" value="1"/>
</dbReference>
<evidence type="ECO:0000256" key="9">
    <source>
        <dbReference type="PROSITE-ProRule" id="PRU00175"/>
    </source>
</evidence>
<keyword evidence="4" id="KW-0808">Transferase</keyword>